<comment type="caution">
    <text evidence="1">The sequence shown here is derived from an EMBL/GenBank/DDBJ whole genome shotgun (WGS) entry which is preliminary data.</text>
</comment>
<dbReference type="AlphaFoldDB" id="A0A9P7N5H8"/>
<proteinExistence type="predicted"/>
<gene>
    <name evidence="1" type="ORF">E4U43_003432</name>
</gene>
<accession>A0A9P7N5H8</accession>
<protein>
    <submittedName>
        <fullName evidence="1">Uncharacterized protein</fullName>
    </submittedName>
</protein>
<organism evidence="1 2">
    <name type="scientific">Claviceps pusilla</name>
    <dbReference type="NCBI Taxonomy" id="123648"/>
    <lineage>
        <taxon>Eukaryota</taxon>
        <taxon>Fungi</taxon>
        <taxon>Dikarya</taxon>
        <taxon>Ascomycota</taxon>
        <taxon>Pezizomycotina</taxon>
        <taxon>Sordariomycetes</taxon>
        <taxon>Hypocreomycetidae</taxon>
        <taxon>Hypocreales</taxon>
        <taxon>Clavicipitaceae</taxon>
        <taxon>Claviceps</taxon>
    </lineage>
</organism>
<dbReference type="EMBL" id="SRPW01002335">
    <property type="protein sequence ID" value="KAG5993652.1"/>
    <property type="molecule type" value="Genomic_DNA"/>
</dbReference>
<evidence type="ECO:0000313" key="1">
    <source>
        <dbReference type="EMBL" id="KAG5993652.1"/>
    </source>
</evidence>
<dbReference type="Proteomes" id="UP000748025">
    <property type="component" value="Unassembled WGS sequence"/>
</dbReference>
<sequence length="128" mass="14388">MGEKQRLGDDLAETLHHTTPAMFMSMDSCSAEQLKDQDQTSFLIYFRFADGLQTVRQASRRDLVNSLTMEATAHTVCHLAPSPLHALSGSWQLATGYWLRNLLTALLSCHAMFQQSRGHLTIQMSKFS</sequence>
<evidence type="ECO:0000313" key="2">
    <source>
        <dbReference type="Proteomes" id="UP000748025"/>
    </source>
</evidence>
<reference evidence="1" key="1">
    <citation type="journal article" date="2020" name="bioRxiv">
        <title>Whole genome comparisons of ergot fungi reveals the divergence and evolution of species within the genus Claviceps are the result of varying mechanisms driving genome evolution and host range expansion.</title>
        <authorList>
            <person name="Wyka S.A."/>
            <person name="Mondo S.J."/>
            <person name="Liu M."/>
            <person name="Dettman J."/>
            <person name="Nalam V."/>
            <person name="Broders K.D."/>
        </authorList>
    </citation>
    <scope>NUCLEOTIDE SEQUENCE</scope>
    <source>
        <strain evidence="1">CCC 602</strain>
    </source>
</reference>
<name>A0A9P7N5H8_9HYPO</name>
<keyword evidence="2" id="KW-1185">Reference proteome</keyword>